<dbReference type="EMBL" id="HG994588">
    <property type="protein sequence ID" value="CAF3045593.1"/>
    <property type="molecule type" value="Genomic_DNA"/>
</dbReference>
<evidence type="ECO:0000313" key="11">
    <source>
        <dbReference type="EMBL" id="CAF3045593.1"/>
    </source>
</evidence>
<dbReference type="InterPro" id="IPR000884">
    <property type="entry name" value="TSP1_rpt"/>
</dbReference>
<evidence type="ECO:0000256" key="6">
    <source>
        <dbReference type="ARBA" id="ARBA00022737"/>
    </source>
</evidence>
<dbReference type="Gene3D" id="2.20.100.10">
    <property type="entry name" value="Thrombospondin type-1 (TSP1) repeat"/>
    <property type="match status" value="2"/>
</dbReference>
<dbReference type="GO" id="GO:0016020">
    <property type="term" value="C:membrane"/>
    <property type="evidence" value="ECO:0007669"/>
    <property type="project" value="UniProtKB-SubCell"/>
</dbReference>
<dbReference type="Pfam" id="PF00002">
    <property type="entry name" value="7tm_2"/>
    <property type="match status" value="1"/>
</dbReference>
<evidence type="ECO:0000256" key="4">
    <source>
        <dbReference type="ARBA" id="ARBA00022692"/>
    </source>
</evidence>
<evidence type="ECO:0000256" key="2">
    <source>
        <dbReference type="ARBA" id="ARBA00004613"/>
    </source>
</evidence>
<reference evidence="11" key="1">
    <citation type="submission" date="2021-02" db="EMBL/GenBank/DDBJ databases">
        <authorList>
            <person name="Bekaert M."/>
        </authorList>
    </citation>
    <scope>NUCLEOTIDE SEQUENCE</scope>
    <source>
        <strain evidence="11">IoA-00</strain>
    </source>
</reference>
<evidence type="ECO:0000256" key="3">
    <source>
        <dbReference type="ARBA" id="ARBA00022525"/>
    </source>
</evidence>
<comment type="subcellular location">
    <subcellularLocation>
        <location evidence="1">Membrane</location>
        <topology evidence="1">Multi-pass membrane protein</topology>
    </subcellularLocation>
    <subcellularLocation>
        <location evidence="2">Secreted</location>
    </subcellularLocation>
</comment>
<dbReference type="PROSITE" id="PS50092">
    <property type="entry name" value="TSP1"/>
    <property type="match status" value="2"/>
</dbReference>
<evidence type="ECO:0000256" key="8">
    <source>
        <dbReference type="ARBA" id="ARBA00023136"/>
    </source>
</evidence>
<sequence length="479" mass="53742">MIWLLKILLILLLFSGSQSQIKINGGWTRWSHIISTCIDKTDLQKTVYCGGGIQTKYRSCNNPEPANGGSNCEGEAQVQTPCNIHMCQLSKDKTWSEWGSCSVSCGKGIRKRVRMCGSFRSKVGSEEEIQFKEKCHSHQYNEIVEECDSWDISSCPSPCLKHTCPEFAVCVDNSTQENRAKVYCVCQLGTVMKDDGTSCIDPSPSHFELGINSFEDNMDKITWISRLSSIIVITLLLILLVVFFVRNVFDSARVIQMNMEIALLCANVLILPGFVESEGICKFLSIGNHLFYTAAFIFMLLESIQFYSLLAWVVPRNGLLKSSQNVCIGWCSSGLIIIFTICFEYDNYGGSYHCWLRMEKNIAYAAYFPIFILFFLTIIIIEASGSSDSYAPLSKIDEDQRDSAKFMRKSLFLILILVTAAYIFGSLANFHQNIVLSGLFCCSNILMGIAILILHGLNNSAMRNKFSKLTTKVDPLPLK</sequence>
<dbReference type="InterPro" id="IPR036383">
    <property type="entry name" value="TSP1_rpt_sf"/>
</dbReference>
<feature type="domain" description="G-protein coupled receptors family 2 profile 2" evidence="10">
    <location>
        <begin position="218"/>
        <end position="459"/>
    </location>
</feature>
<protein>
    <submittedName>
        <fullName evidence="11">(salmon louse) hypothetical protein</fullName>
    </submittedName>
</protein>
<evidence type="ECO:0000256" key="1">
    <source>
        <dbReference type="ARBA" id="ARBA00004141"/>
    </source>
</evidence>
<dbReference type="SUPFAM" id="SSF82895">
    <property type="entry name" value="TSP-1 type 1 repeat"/>
    <property type="match status" value="2"/>
</dbReference>
<keyword evidence="9" id="KW-1015">Disulfide bond</keyword>
<evidence type="ECO:0000256" key="9">
    <source>
        <dbReference type="ARBA" id="ARBA00023157"/>
    </source>
</evidence>
<dbReference type="Proteomes" id="UP000675881">
    <property type="component" value="Chromosome 9"/>
</dbReference>
<dbReference type="SMART" id="SM00209">
    <property type="entry name" value="TSP1"/>
    <property type="match status" value="2"/>
</dbReference>
<dbReference type="InterPro" id="IPR017981">
    <property type="entry name" value="GPCR_2-like_7TM"/>
</dbReference>
<keyword evidence="3" id="KW-0964">Secreted</keyword>
<dbReference type="PANTHER" id="PTHR22906">
    <property type="entry name" value="PROPERDIN"/>
    <property type="match status" value="1"/>
</dbReference>
<keyword evidence="6" id="KW-0677">Repeat</keyword>
<dbReference type="PROSITE" id="PS50261">
    <property type="entry name" value="G_PROTEIN_RECEP_F2_4"/>
    <property type="match status" value="1"/>
</dbReference>
<dbReference type="Pfam" id="PF00090">
    <property type="entry name" value="TSP_1"/>
    <property type="match status" value="2"/>
</dbReference>
<name>A0A7R8D756_LEPSM</name>
<organism evidence="11 12">
    <name type="scientific">Lepeophtheirus salmonis</name>
    <name type="common">Salmon louse</name>
    <name type="synonym">Caligus salmonis</name>
    <dbReference type="NCBI Taxonomy" id="72036"/>
    <lineage>
        <taxon>Eukaryota</taxon>
        <taxon>Metazoa</taxon>
        <taxon>Ecdysozoa</taxon>
        <taxon>Arthropoda</taxon>
        <taxon>Crustacea</taxon>
        <taxon>Multicrustacea</taxon>
        <taxon>Hexanauplia</taxon>
        <taxon>Copepoda</taxon>
        <taxon>Siphonostomatoida</taxon>
        <taxon>Caligidae</taxon>
        <taxon>Lepeophtheirus</taxon>
    </lineage>
</organism>
<dbReference type="GO" id="GO:0004930">
    <property type="term" value="F:G protein-coupled receptor activity"/>
    <property type="evidence" value="ECO:0007669"/>
    <property type="project" value="InterPro"/>
</dbReference>
<evidence type="ECO:0000256" key="7">
    <source>
        <dbReference type="ARBA" id="ARBA00022989"/>
    </source>
</evidence>
<dbReference type="Gene3D" id="1.20.1070.10">
    <property type="entry name" value="Rhodopsin 7-helix transmembrane proteins"/>
    <property type="match status" value="1"/>
</dbReference>
<proteinExistence type="predicted"/>
<keyword evidence="12" id="KW-1185">Reference proteome</keyword>
<keyword evidence="7" id="KW-1133">Transmembrane helix</keyword>
<evidence type="ECO:0000313" key="12">
    <source>
        <dbReference type="Proteomes" id="UP000675881"/>
    </source>
</evidence>
<keyword evidence="5" id="KW-0732">Signal</keyword>
<dbReference type="GO" id="GO:0007166">
    <property type="term" value="P:cell surface receptor signaling pathway"/>
    <property type="evidence" value="ECO:0007669"/>
    <property type="project" value="InterPro"/>
</dbReference>
<dbReference type="InterPro" id="IPR000832">
    <property type="entry name" value="GPCR_2_secretin-like"/>
</dbReference>
<evidence type="ECO:0000259" key="10">
    <source>
        <dbReference type="PROSITE" id="PS50261"/>
    </source>
</evidence>
<dbReference type="PANTHER" id="PTHR22906:SF43">
    <property type="entry name" value="PROPERDIN"/>
    <property type="match status" value="1"/>
</dbReference>
<dbReference type="InterPro" id="IPR052065">
    <property type="entry name" value="Compl_asym_regulator"/>
</dbReference>
<keyword evidence="4" id="KW-0812">Transmembrane</keyword>
<gene>
    <name evidence="11" type="ORF">LSAA_14538</name>
</gene>
<dbReference type="OrthoDB" id="5973910at2759"/>
<accession>A0A7R8D756</accession>
<dbReference type="AlphaFoldDB" id="A0A7R8D756"/>
<keyword evidence="8" id="KW-0472">Membrane</keyword>
<evidence type="ECO:0000256" key="5">
    <source>
        <dbReference type="ARBA" id="ARBA00022729"/>
    </source>
</evidence>